<dbReference type="FunFam" id="3.40.50.300:FF:000022">
    <property type="entry name" value="Signal recognition particle 54 kDa subunit"/>
    <property type="match status" value="1"/>
</dbReference>
<dbReference type="GO" id="GO:0008312">
    <property type="term" value="F:7S RNA binding"/>
    <property type="evidence" value="ECO:0007669"/>
    <property type="project" value="InterPro"/>
</dbReference>
<accession>F9EK06</accession>
<keyword evidence="6 9" id="KW-0733">Signal recognition particle</keyword>
<dbReference type="EC" id="3.6.5.4" evidence="9"/>
<feature type="binding site" evidence="9">
    <location>
        <begin position="107"/>
        <end position="114"/>
    </location>
    <ligand>
        <name>GTP</name>
        <dbReference type="ChEBI" id="CHEBI:37565"/>
    </ligand>
</feature>
<comment type="domain">
    <text evidence="9">Composed of three domains: the N-terminal N domain, which is responsible for interactions with the ribosome, the central G domain, which binds GTP, and the C-terminal M domain, which binds the RNA and the signal sequence of the RNC.</text>
</comment>
<dbReference type="STRING" id="76859.RN98_03365"/>
<dbReference type="InterPro" id="IPR004780">
    <property type="entry name" value="SRP"/>
</dbReference>
<name>F9EK06_9FUSO</name>
<keyword evidence="7 9" id="KW-0687">Ribonucleoprotein</keyword>
<gene>
    <name evidence="9 11" type="primary">ffh</name>
    <name evidence="11" type="ORF">HMPREF9094_0260</name>
</gene>
<dbReference type="GO" id="GO:0006614">
    <property type="term" value="P:SRP-dependent cotranslational protein targeting to membrane"/>
    <property type="evidence" value="ECO:0007669"/>
    <property type="project" value="InterPro"/>
</dbReference>
<comment type="subcellular location">
    <subcellularLocation>
        <location evidence="9">Cytoplasm</location>
    </subcellularLocation>
    <text evidence="9">The SRP-RNC complex is targeted to the cytoplasmic membrane.</text>
</comment>
<evidence type="ECO:0000313" key="12">
    <source>
        <dbReference type="Proteomes" id="UP000005392"/>
    </source>
</evidence>
<dbReference type="SMART" id="SM00382">
    <property type="entry name" value="AAA"/>
    <property type="match status" value="1"/>
</dbReference>
<dbReference type="Pfam" id="PF02881">
    <property type="entry name" value="SRP54_N"/>
    <property type="match status" value="1"/>
</dbReference>
<dbReference type="InterPro" id="IPR022941">
    <property type="entry name" value="SRP54"/>
</dbReference>
<feature type="binding site" evidence="9">
    <location>
        <begin position="247"/>
        <end position="250"/>
    </location>
    <ligand>
        <name>GTP</name>
        <dbReference type="ChEBI" id="CHEBI:37565"/>
    </ligand>
</feature>
<protein>
    <recommendedName>
        <fullName evidence="9">Signal recognition particle protein</fullName>
        <ecNumber evidence="9">3.6.5.4</ecNumber>
    </recommendedName>
    <alternativeName>
        <fullName evidence="9">Fifty-four homolog</fullName>
    </alternativeName>
</protein>
<keyword evidence="9" id="KW-0963">Cytoplasm</keyword>
<dbReference type="Gene3D" id="1.20.120.140">
    <property type="entry name" value="Signal recognition particle SRP54, nucleotide-binding domain"/>
    <property type="match status" value="1"/>
</dbReference>
<keyword evidence="5 9" id="KW-0342">GTP-binding</keyword>
<evidence type="ECO:0000256" key="1">
    <source>
        <dbReference type="ARBA" id="ARBA00005450"/>
    </source>
</evidence>
<dbReference type="SMART" id="SM00963">
    <property type="entry name" value="SRP54_N"/>
    <property type="match status" value="1"/>
</dbReference>
<comment type="catalytic activity">
    <reaction evidence="8 9">
        <text>GTP + H2O = GDP + phosphate + H(+)</text>
        <dbReference type="Rhea" id="RHEA:19669"/>
        <dbReference type="ChEBI" id="CHEBI:15377"/>
        <dbReference type="ChEBI" id="CHEBI:15378"/>
        <dbReference type="ChEBI" id="CHEBI:37565"/>
        <dbReference type="ChEBI" id="CHEBI:43474"/>
        <dbReference type="ChEBI" id="CHEBI:58189"/>
        <dbReference type="EC" id="3.6.5.4"/>
    </reaction>
</comment>
<comment type="caution">
    <text evidence="11">The sequence shown here is derived from an EMBL/GenBank/DDBJ whole genome shotgun (WGS) entry which is preliminary data.</text>
</comment>
<dbReference type="PROSITE" id="PS00300">
    <property type="entry name" value="SRP54"/>
    <property type="match status" value="1"/>
</dbReference>
<keyword evidence="4 9" id="KW-0694">RNA-binding</keyword>
<dbReference type="InterPro" id="IPR003593">
    <property type="entry name" value="AAA+_ATPase"/>
</dbReference>
<sequence length="443" mass="48752">MLENLGNRFQDIFKKIRGHGKLSETNIKDALREVKMSLLEADVNYKVVKDFTNKISEKAIGTEVIRGVNPAQQFIKLVNDELVELLGGTSSKLTKGLRNPTIIMLAGLQGAGKTTFAAKLAKFLKKQNEKLLLVGVDVYRPAAIKQLQVLGQQIGVDVYSEENSEDVVGIATRAIEKAKEINATYMIVDTAGRLHVDEILMEELKELKKAIKPQEILLVVDAMIGQDAVNLAESFNNALSVDGVILTKLDGDTRGGAALSIKAVVGKPIKFIGVGEKLNDIEIFHPDRLVSRILGMGDVVSLVEKAQEVIDENEAKSLEEKIKSQKFDLNDFLKQLQTIKRLGSLGGILKLIPGIPKIDDLAPAEKEMKKVEAIIQSMTKEERKKPDILKASRKIRIAKGSGTEVSDVNKLLKQFDQMKSMMKMFSSGKMPMGLMGKGGKFPF</sequence>
<comment type="subunit">
    <text evidence="9">Part of the signal recognition particle protein translocation system, which is composed of SRP and FtsY.</text>
</comment>
<evidence type="ECO:0000256" key="5">
    <source>
        <dbReference type="ARBA" id="ARBA00023134"/>
    </source>
</evidence>
<evidence type="ECO:0000256" key="8">
    <source>
        <dbReference type="ARBA" id="ARBA00048027"/>
    </source>
</evidence>
<evidence type="ECO:0000256" key="6">
    <source>
        <dbReference type="ARBA" id="ARBA00023135"/>
    </source>
</evidence>
<dbReference type="HAMAP" id="MF_00306">
    <property type="entry name" value="SRP54"/>
    <property type="match status" value="1"/>
</dbReference>
<feature type="domain" description="SRP54-type proteins GTP-binding" evidence="10">
    <location>
        <begin position="268"/>
        <end position="281"/>
    </location>
</feature>
<dbReference type="InterPro" id="IPR027417">
    <property type="entry name" value="P-loop_NTPase"/>
</dbReference>
<evidence type="ECO:0000256" key="7">
    <source>
        <dbReference type="ARBA" id="ARBA00023274"/>
    </source>
</evidence>
<dbReference type="PANTHER" id="PTHR11564">
    <property type="entry name" value="SIGNAL RECOGNITION PARTICLE 54K PROTEIN SRP54"/>
    <property type="match status" value="1"/>
</dbReference>
<feature type="binding site" evidence="9">
    <location>
        <begin position="189"/>
        <end position="193"/>
    </location>
    <ligand>
        <name>GTP</name>
        <dbReference type="ChEBI" id="CHEBI:37565"/>
    </ligand>
</feature>
<dbReference type="Pfam" id="PF00448">
    <property type="entry name" value="SRP54"/>
    <property type="match status" value="1"/>
</dbReference>
<evidence type="ECO:0000313" key="11">
    <source>
        <dbReference type="EMBL" id="EGQ80711.1"/>
    </source>
</evidence>
<evidence type="ECO:0000256" key="3">
    <source>
        <dbReference type="ARBA" id="ARBA00022801"/>
    </source>
</evidence>
<dbReference type="InterPro" id="IPR000897">
    <property type="entry name" value="SRP54_GTPase_dom"/>
</dbReference>
<evidence type="ECO:0000256" key="2">
    <source>
        <dbReference type="ARBA" id="ARBA00022741"/>
    </source>
</evidence>
<dbReference type="NCBIfam" id="TIGR00959">
    <property type="entry name" value="ffh"/>
    <property type="match status" value="1"/>
</dbReference>
<dbReference type="GO" id="GO:0003924">
    <property type="term" value="F:GTPase activity"/>
    <property type="evidence" value="ECO:0007669"/>
    <property type="project" value="UniProtKB-UniRule"/>
</dbReference>
<comment type="similarity">
    <text evidence="1 9">Belongs to the GTP-binding SRP family. SRP54 subfamily.</text>
</comment>
<evidence type="ECO:0000256" key="9">
    <source>
        <dbReference type="HAMAP-Rule" id="MF_00306"/>
    </source>
</evidence>
<dbReference type="Proteomes" id="UP000005392">
    <property type="component" value="Unassembled WGS sequence"/>
</dbReference>
<dbReference type="EMBL" id="AFQD01000045">
    <property type="protein sequence ID" value="EGQ80711.1"/>
    <property type="molecule type" value="Genomic_DNA"/>
</dbReference>
<keyword evidence="12" id="KW-1185">Reference proteome</keyword>
<dbReference type="PATRIC" id="fig|997347.4.peg.242"/>
<reference evidence="11 12" key="1">
    <citation type="submission" date="2011-05" db="EMBL/GenBank/DDBJ databases">
        <authorList>
            <person name="Muzny D."/>
            <person name="Qin X."/>
            <person name="Deng J."/>
            <person name="Jiang H."/>
            <person name="Liu Y."/>
            <person name="Qu J."/>
            <person name="Song X.-Z."/>
            <person name="Zhang L."/>
            <person name="Thornton R."/>
            <person name="Coyle M."/>
            <person name="Francisco L."/>
            <person name="Jackson L."/>
            <person name="Javaid M."/>
            <person name="Korchina V."/>
            <person name="Kovar C."/>
            <person name="Mata R."/>
            <person name="Mathew T."/>
            <person name="Ngo R."/>
            <person name="Nguyen L."/>
            <person name="Nguyen N."/>
            <person name="Okwuonu G."/>
            <person name="Ongeri F."/>
            <person name="Pham C."/>
            <person name="Simmons D."/>
            <person name="Wilczek-Boney K."/>
            <person name="Hale W."/>
            <person name="Jakkamsetti A."/>
            <person name="Pham P."/>
            <person name="Ruth R."/>
            <person name="San Lucas F."/>
            <person name="Warren J."/>
            <person name="Zhang J."/>
            <person name="Zhao Z."/>
            <person name="Zhou C."/>
            <person name="Zhu D."/>
            <person name="Lee S."/>
            <person name="Bess C."/>
            <person name="Blankenburg K."/>
            <person name="Forbes L."/>
            <person name="Fu Q."/>
            <person name="Gubbala S."/>
            <person name="Hirani K."/>
            <person name="Jayaseelan J.C."/>
            <person name="Lara F."/>
            <person name="Munidasa M."/>
            <person name="Palculict T."/>
            <person name="Patil S."/>
            <person name="Pu L.-L."/>
            <person name="Saada N."/>
            <person name="Tang L."/>
            <person name="Weissenberger G."/>
            <person name="Zhu Y."/>
            <person name="Hemphill L."/>
            <person name="Shang Y."/>
            <person name="Youmans B."/>
            <person name="Ayvaz T."/>
            <person name="Ross M."/>
            <person name="Santibanez J."/>
            <person name="Aqrawi P."/>
            <person name="Gross S."/>
            <person name="Joshi V."/>
            <person name="Fowler G."/>
            <person name="Nazareth L."/>
            <person name="Reid J."/>
            <person name="Worley K."/>
            <person name="Petrosino J."/>
            <person name="Highlander S."/>
            <person name="Gibbs R."/>
        </authorList>
    </citation>
    <scope>NUCLEOTIDE SEQUENCE [LARGE SCALE GENOMIC DNA]</scope>
    <source>
        <strain evidence="11 12">ATCC 51191</strain>
    </source>
</reference>
<dbReference type="AlphaFoldDB" id="F9EK06"/>
<dbReference type="GO" id="GO:0048500">
    <property type="term" value="C:signal recognition particle"/>
    <property type="evidence" value="ECO:0007669"/>
    <property type="project" value="UniProtKB-UniRule"/>
</dbReference>
<dbReference type="Pfam" id="PF02978">
    <property type="entry name" value="SRP_SPB"/>
    <property type="match status" value="1"/>
</dbReference>
<keyword evidence="3 9" id="KW-0378">Hydrolase</keyword>
<dbReference type="Gene3D" id="3.40.50.300">
    <property type="entry name" value="P-loop containing nucleotide triphosphate hydrolases"/>
    <property type="match status" value="1"/>
</dbReference>
<comment type="function">
    <text evidence="9">Involved in targeting and insertion of nascent membrane proteins into the cytoplasmic membrane. Binds to the hydrophobic signal sequence of the ribosome-nascent chain (RNC) as it emerges from the ribosomes. The SRP-RNC complex is then targeted to the cytoplasmic membrane where it interacts with the SRP receptor FtsY.</text>
</comment>
<evidence type="ECO:0000256" key="4">
    <source>
        <dbReference type="ARBA" id="ARBA00022884"/>
    </source>
</evidence>
<dbReference type="SUPFAM" id="SSF52540">
    <property type="entry name" value="P-loop containing nucleoside triphosphate hydrolases"/>
    <property type="match status" value="1"/>
</dbReference>
<dbReference type="GO" id="GO:0005525">
    <property type="term" value="F:GTP binding"/>
    <property type="evidence" value="ECO:0007669"/>
    <property type="project" value="UniProtKB-UniRule"/>
</dbReference>
<dbReference type="SMART" id="SM00962">
    <property type="entry name" value="SRP54"/>
    <property type="match status" value="1"/>
</dbReference>
<dbReference type="InterPro" id="IPR013822">
    <property type="entry name" value="Signal_recog_particl_SRP54_hlx"/>
</dbReference>
<evidence type="ECO:0000259" key="10">
    <source>
        <dbReference type="PROSITE" id="PS00300"/>
    </source>
</evidence>
<organism evidence="11 12">
    <name type="scientific">Fusobacterium animalis ATCC 51191</name>
    <dbReference type="NCBI Taxonomy" id="997347"/>
    <lineage>
        <taxon>Bacteria</taxon>
        <taxon>Fusobacteriati</taxon>
        <taxon>Fusobacteriota</taxon>
        <taxon>Fusobacteriia</taxon>
        <taxon>Fusobacteriales</taxon>
        <taxon>Fusobacteriaceae</taxon>
        <taxon>Fusobacterium</taxon>
    </lineage>
</organism>
<keyword evidence="2 9" id="KW-0547">Nucleotide-binding</keyword>
<dbReference type="InterPro" id="IPR004125">
    <property type="entry name" value="Signal_recog_particle_SRP54_M"/>
</dbReference>
<dbReference type="SUPFAM" id="SSF47446">
    <property type="entry name" value="Signal peptide-binding domain"/>
    <property type="match status" value="1"/>
</dbReference>
<dbReference type="PANTHER" id="PTHR11564:SF5">
    <property type="entry name" value="SIGNAL RECOGNITION PARTICLE SUBUNIT SRP54"/>
    <property type="match status" value="1"/>
</dbReference>
<dbReference type="Gene3D" id="1.10.260.30">
    <property type="entry name" value="Signal recognition particle, SRP54 subunit, M-domain"/>
    <property type="match status" value="1"/>
</dbReference>
<dbReference type="InterPro" id="IPR036891">
    <property type="entry name" value="Signal_recog_part_SRP54_M_sf"/>
</dbReference>
<dbReference type="InterPro" id="IPR042101">
    <property type="entry name" value="SRP54_N_sf"/>
</dbReference>
<dbReference type="CDD" id="cd18539">
    <property type="entry name" value="SRP_G"/>
    <property type="match status" value="1"/>
</dbReference>
<dbReference type="HOGENOM" id="CLU_009301_6_0_0"/>
<proteinExistence type="inferred from homology"/>